<evidence type="ECO:0000256" key="1">
    <source>
        <dbReference type="SAM" id="MobiDB-lite"/>
    </source>
</evidence>
<proteinExistence type="predicted"/>
<gene>
    <name evidence="3" type="ORF">EAX62_08335</name>
</gene>
<comment type="caution">
    <text evidence="3">The sequence shown here is derived from an EMBL/GenBank/DDBJ whole genome shotgun (WGS) entry which is preliminary data.</text>
</comment>
<keyword evidence="2" id="KW-0472">Membrane</keyword>
<organism evidence="3 4">
    <name type="scientific">Tessaracoccus antarcticus</name>
    <dbReference type="NCBI Taxonomy" id="2479848"/>
    <lineage>
        <taxon>Bacteria</taxon>
        <taxon>Bacillati</taxon>
        <taxon>Actinomycetota</taxon>
        <taxon>Actinomycetes</taxon>
        <taxon>Propionibacteriales</taxon>
        <taxon>Propionibacteriaceae</taxon>
        <taxon>Tessaracoccus</taxon>
    </lineage>
</organism>
<name>A0A3M0G6Z2_9ACTN</name>
<dbReference type="InterPro" id="IPR021449">
    <property type="entry name" value="DUF3099"/>
</dbReference>
<dbReference type="Pfam" id="PF11298">
    <property type="entry name" value="DUF3099"/>
    <property type="match status" value="1"/>
</dbReference>
<feature type="transmembrane region" description="Helical" evidence="2">
    <location>
        <begin position="95"/>
        <end position="113"/>
    </location>
</feature>
<keyword evidence="2" id="KW-1133">Transmembrane helix</keyword>
<sequence length="175" mass="18652">MCGGDAVPGVAKIFGDDPADALGATSDQHNARFLHGHNLSHPRRPAREGDGVTQGTVGGQNYAETVPANKPESDRTLITSAGRSRTLDIDERNKRYLITMVLRTACFIAFLVVPGWWKVAALVGAAILPAFAVLFANATDNRPPPLASPEPEEETGRLALPSQQVIEGDIEEDVA</sequence>
<accession>A0A3M0G6Z2</accession>
<evidence type="ECO:0000313" key="4">
    <source>
        <dbReference type="Proteomes" id="UP000275256"/>
    </source>
</evidence>
<feature type="region of interest" description="Disordered" evidence="1">
    <location>
        <begin position="143"/>
        <end position="162"/>
    </location>
</feature>
<reference evidence="3 4" key="1">
    <citation type="submission" date="2018-10" db="EMBL/GenBank/DDBJ databases">
        <title>Tessaracoccus antarcticuss sp. nov., isolated from sediment.</title>
        <authorList>
            <person name="Zhou L.Y."/>
            <person name="Du Z.J."/>
        </authorList>
    </citation>
    <scope>NUCLEOTIDE SEQUENCE [LARGE SCALE GENOMIC DNA]</scope>
    <source>
        <strain evidence="3 4">JDX10</strain>
    </source>
</reference>
<keyword evidence="4" id="KW-1185">Reference proteome</keyword>
<evidence type="ECO:0000313" key="3">
    <source>
        <dbReference type="EMBL" id="RMB60278.1"/>
    </source>
</evidence>
<evidence type="ECO:0000256" key="2">
    <source>
        <dbReference type="SAM" id="Phobius"/>
    </source>
</evidence>
<dbReference type="AlphaFoldDB" id="A0A3M0G6Z2"/>
<dbReference type="Proteomes" id="UP000275256">
    <property type="component" value="Unassembled WGS sequence"/>
</dbReference>
<protein>
    <submittedName>
        <fullName evidence="3">DUF3099 domain-containing protein</fullName>
    </submittedName>
</protein>
<feature type="transmembrane region" description="Helical" evidence="2">
    <location>
        <begin position="119"/>
        <end position="138"/>
    </location>
</feature>
<keyword evidence="2" id="KW-0812">Transmembrane</keyword>
<dbReference type="EMBL" id="REFW01000002">
    <property type="protein sequence ID" value="RMB60278.1"/>
    <property type="molecule type" value="Genomic_DNA"/>
</dbReference>